<reference evidence="2" key="1">
    <citation type="submission" date="2023-04" db="EMBL/GenBank/DDBJ databases">
        <authorList>
            <consortium name="ELIXIR-Norway"/>
        </authorList>
    </citation>
    <scope>NUCLEOTIDE SEQUENCE [LARGE SCALE GENOMIC DNA]</scope>
</reference>
<feature type="compositionally biased region" description="Basic and acidic residues" evidence="1">
    <location>
        <begin position="16"/>
        <end position="30"/>
    </location>
</feature>
<keyword evidence="3" id="KW-1185">Reference proteome</keyword>
<feature type="region of interest" description="Disordered" evidence="1">
    <location>
        <begin position="149"/>
        <end position="168"/>
    </location>
</feature>
<protein>
    <submittedName>
        <fullName evidence="2">Uncharacterized protein</fullName>
    </submittedName>
</protein>
<dbReference type="Proteomes" id="UP001176941">
    <property type="component" value="Chromosome 1"/>
</dbReference>
<evidence type="ECO:0000313" key="2">
    <source>
        <dbReference type="EMBL" id="CAI9151372.1"/>
    </source>
</evidence>
<feature type="compositionally biased region" description="Basic residues" evidence="1">
    <location>
        <begin position="1"/>
        <end position="14"/>
    </location>
</feature>
<evidence type="ECO:0000313" key="3">
    <source>
        <dbReference type="Proteomes" id="UP001176941"/>
    </source>
</evidence>
<sequence length="168" mass="18326">MAQKGRQGRRRPPRSSKPEVRRGEGAEPRRQLHAGPASPPASGRSHRKRNSAWQPPLRSARRGSEAQARPSPERWAGWAVPKCKPGGGRLQPGSAACRLARGDGSRSPAAGPYHPGPRGPRRGARWPEPPGVMLSAIPPRLGPRCRHEHPLGWWPRTPHRAAPSYANP</sequence>
<gene>
    <name evidence="2" type="ORF">MRATA1EN1_LOCUS334</name>
</gene>
<name>A0ABN8XPP1_RANTA</name>
<accession>A0ABN8XPP1</accession>
<organism evidence="2 3">
    <name type="scientific">Rangifer tarandus platyrhynchus</name>
    <name type="common">Svalbard reindeer</name>
    <dbReference type="NCBI Taxonomy" id="3082113"/>
    <lineage>
        <taxon>Eukaryota</taxon>
        <taxon>Metazoa</taxon>
        <taxon>Chordata</taxon>
        <taxon>Craniata</taxon>
        <taxon>Vertebrata</taxon>
        <taxon>Euteleostomi</taxon>
        <taxon>Mammalia</taxon>
        <taxon>Eutheria</taxon>
        <taxon>Laurasiatheria</taxon>
        <taxon>Artiodactyla</taxon>
        <taxon>Ruminantia</taxon>
        <taxon>Pecora</taxon>
        <taxon>Cervidae</taxon>
        <taxon>Odocoileinae</taxon>
        <taxon>Rangifer</taxon>
    </lineage>
</organism>
<feature type="region of interest" description="Disordered" evidence="1">
    <location>
        <begin position="1"/>
        <end position="142"/>
    </location>
</feature>
<evidence type="ECO:0000256" key="1">
    <source>
        <dbReference type="SAM" id="MobiDB-lite"/>
    </source>
</evidence>
<dbReference type="EMBL" id="OX459937">
    <property type="protein sequence ID" value="CAI9151372.1"/>
    <property type="molecule type" value="Genomic_DNA"/>
</dbReference>
<proteinExistence type="predicted"/>